<keyword evidence="1" id="KW-0472">Membrane</keyword>
<sequence length="297" mass="32411">MTTVSAEPFISNAPHAMGSGHRGEPSILVLARLNHLGTLSHVNTLLAIASVVYFGVNVVCCILNTHNLDPVVCGANVTAAECEDMQPIASAQLFHNLEFGATFVFAVVETLSILYSPKRQFESPLLLKALTFLNMGATFIAAALVFINLEEFEESSHQLEYTNGLSMALVDMLMAVQLFRGHTKSKKQQSNKLLYAALGFAPLCVAATMLAVYNGMGETEDGDKVGEKAAHYFEFIFEMISAAITFWFCMDNRLRCDTMRFALMLAEGDVEEGAQGGSALISRVPQCMRSSTRESEQ</sequence>
<dbReference type="EMBL" id="HBKO01014496">
    <property type="protein sequence ID" value="CAE2210633.1"/>
    <property type="molecule type" value="Transcribed_RNA"/>
</dbReference>
<feature type="transmembrane region" description="Helical" evidence="1">
    <location>
        <begin position="232"/>
        <end position="250"/>
    </location>
</feature>
<proteinExistence type="predicted"/>
<dbReference type="AlphaFoldDB" id="A0A7S4MAS1"/>
<evidence type="ECO:0000313" key="2">
    <source>
        <dbReference type="EMBL" id="CAE2210633.1"/>
    </source>
</evidence>
<feature type="transmembrane region" description="Helical" evidence="1">
    <location>
        <begin position="129"/>
        <end position="149"/>
    </location>
</feature>
<feature type="transmembrane region" description="Helical" evidence="1">
    <location>
        <begin position="193"/>
        <end position="212"/>
    </location>
</feature>
<feature type="transmembrane region" description="Helical" evidence="1">
    <location>
        <begin position="42"/>
        <end position="65"/>
    </location>
</feature>
<gene>
    <name evidence="2" type="ORF">CPOL0286_LOCUS6532</name>
</gene>
<protein>
    <submittedName>
        <fullName evidence="2">Uncharacterized protein</fullName>
    </submittedName>
</protein>
<feature type="transmembrane region" description="Helical" evidence="1">
    <location>
        <begin position="99"/>
        <end position="117"/>
    </location>
</feature>
<evidence type="ECO:0000256" key="1">
    <source>
        <dbReference type="SAM" id="Phobius"/>
    </source>
</evidence>
<keyword evidence="1" id="KW-0812">Transmembrane</keyword>
<organism evidence="2">
    <name type="scientific">Prymnesium polylepis</name>
    <dbReference type="NCBI Taxonomy" id="72548"/>
    <lineage>
        <taxon>Eukaryota</taxon>
        <taxon>Haptista</taxon>
        <taxon>Haptophyta</taxon>
        <taxon>Prymnesiophyceae</taxon>
        <taxon>Prymnesiales</taxon>
        <taxon>Prymnesiaceae</taxon>
        <taxon>Prymnesium</taxon>
    </lineage>
</organism>
<accession>A0A7S4MAS1</accession>
<reference evidence="2" key="1">
    <citation type="submission" date="2021-01" db="EMBL/GenBank/DDBJ databases">
        <authorList>
            <person name="Corre E."/>
            <person name="Pelletier E."/>
            <person name="Niang G."/>
            <person name="Scheremetjew M."/>
            <person name="Finn R."/>
            <person name="Kale V."/>
            <person name="Holt S."/>
            <person name="Cochrane G."/>
            <person name="Meng A."/>
            <person name="Brown T."/>
            <person name="Cohen L."/>
        </authorList>
    </citation>
    <scope>NUCLEOTIDE SEQUENCE</scope>
    <source>
        <strain evidence="2">UIO037</strain>
    </source>
</reference>
<name>A0A7S4MAS1_9EUKA</name>
<keyword evidence="1" id="KW-1133">Transmembrane helix</keyword>